<evidence type="ECO:0000313" key="1">
    <source>
        <dbReference type="EMBL" id="BBE16146.1"/>
    </source>
</evidence>
<evidence type="ECO:0000313" key="2">
    <source>
        <dbReference type="Proteomes" id="UP001193389"/>
    </source>
</evidence>
<sequence length="59" mass="6971">MKTISKIIMDLENGLFGLKEVLEKVSKRTAFASSLMEYEAKIRSEDYRYFVDRKEMIAF</sequence>
<protein>
    <submittedName>
        <fullName evidence="1">Uncharacterized protein</fullName>
    </submittedName>
</protein>
<proteinExistence type="predicted"/>
<accession>A0A5K7S3P1</accession>
<dbReference type="RefSeq" id="WP_318349245.1">
    <property type="nucleotide sequence ID" value="NZ_AP018694.1"/>
</dbReference>
<dbReference type="AlphaFoldDB" id="A0A5K7S3P1"/>
<dbReference type="EMBL" id="AP018694">
    <property type="protein sequence ID" value="BBE16146.1"/>
    <property type="molecule type" value="Genomic_DNA"/>
</dbReference>
<organism evidence="1 2">
    <name type="scientific">Aquipluma nitroreducens</name>
    <dbReference type="NCBI Taxonomy" id="2010828"/>
    <lineage>
        <taxon>Bacteria</taxon>
        <taxon>Pseudomonadati</taxon>
        <taxon>Bacteroidota</taxon>
        <taxon>Bacteroidia</taxon>
        <taxon>Marinilabiliales</taxon>
        <taxon>Prolixibacteraceae</taxon>
        <taxon>Aquipluma</taxon>
    </lineage>
</organism>
<name>A0A5K7S3P1_9BACT</name>
<keyword evidence="2" id="KW-1185">Reference proteome</keyword>
<dbReference type="KEGG" id="anf:AQPE_0283"/>
<dbReference type="Proteomes" id="UP001193389">
    <property type="component" value="Chromosome"/>
</dbReference>
<reference evidence="1" key="1">
    <citation type="journal article" date="2020" name="Int. J. Syst. Evol. Microbiol.">
        <title>Aquipluma nitroreducens gen. nov. sp. nov., a novel facultatively anaerobic bacterium isolated from a freshwater lake.</title>
        <authorList>
            <person name="Watanabe M."/>
            <person name="Kojima H."/>
            <person name="Fukui M."/>
        </authorList>
    </citation>
    <scope>NUCLEOTIDE SEQUENCE</scope>
    <source>
        <strain evidence="1">MeG22</strain>
    </source>
</reference>
<gene>
    <name evidence="1" type="ORF">AQPE_0283</name>
</gene>